<evidence type="ECO:0000259" key="1">
    <source>
        <dbReference type="SMART" id="SM00587"/>
    </source>
</evidence>
<evidence type="ECO:0000313" key="2">
    <source>
        <dbReference type="EnsemblMetazoa" id="GPAI026263-PA"/>
    </source>
</evidence>
<dbReference type="InterPro" id="IPR011009">
    <property type="entry name" value="Kinase-like_dom_sf"/>
</dbReference>
<dbReference type="InterPro" id="IPR004119">
    <property type="entry name" value="EcKL"/>
</dbReference>
<dbReference type="STRING" id="7398.A0A1A9ZVE9"/>
<dbReference type="AlphaFoldDB" id="A0A1A9ZVE9"/>
<dbReference type="PANTHER" id="PTHR11012:SF6">
    <property type="entry name" value="CHK DOMAIN OV1-RELATED"/>
    <property type="match status" value="1"/>
</dbReference>
<reference evidence="2" key="2">
    <citation type="submission" date="2020-05" db="UniProtKB">
        <authorList>
            <consortium name="EnsemblMetazoa"/>
        </authorList>
    </citation>
    <scope>IDENTIFICATION</scope>
    <source>
        <strain evidence="2">IAEA</strain>
    </source>
</reference>
<evidence type="ECO:0000313" key="3">
    <source>
        <dbReference type="Proteomes" id="UP000092445"/>
    </source>
</evidence>
<name>A0A1A9ZVE9_GLOPL</name>
<protein>
    <submittedName>
        <fullName evidence="2">CHK domain-containing protein</fullName>
    </submittedName>
</protein>
<keyword evidence="3" id="KW-1185">Reference proteome</keyword>
<feature type="domain" description="CHK kinase-like" evidence="1">
    <location>
        <begin position="132"/>
        <end position="325"/>
    </location>
</feature>
<dbReference type="EnsemblMetazoa" id="GPAI026263-RA">
    <property type="protein sequence ID" value="GPAI026263-PA"/>
    <property type="gene ID" value="GPAI026263"/>
</dbReference>
<dbReference type="PANTHER" id="PTHR11012">
    <property type="entry name" value="PROTEIN KINASE-LIKE DOMAIN-CONTAINING"/>
    <property type="match status" value="1"/>
</dbReference>
<proteinExistence type="predicted"/>
<dbReference type="SUPFAM" id="SSF56112">
    <property type="entry name" value="Protein kinase-like (PK-like)"/>
    <property type="match status" value="1"/>
</dbReference>
<organism evidence="2 3">
    <name type="scientific">Glossina pallidipes</name>
    <name type="common">Tsetse fly</name>
    <dbReference type="NCBI Taxonomy" id="7398"/>
    <lineage>
        <taxon>Eukaryota</taxon>
        <taxon>Metazoa</taxon>
        <taxon>Ecdysozoa</taxon>
        <taxon>Arthropoda</taxon>
        <taxon>Hexapoda</taxon>
        <taxon>Insecta</taxon>
        <taxon>Pterygota</taxon>
        <taxon>Neoptera</taxon>
        <taxon>Endopterygota</taxon>
        <taxon>Diptera</taxon>
        <taxon>Brachycera</taxon>
        <taxon>Muscomorpha</taxon>
        <taxon>Hippoboscoidea</taxon>
        <taxon>Glossinidae</taxon>
        <taxon>Glossina</taxon>
    </lineage>
</organism>
<dbReference type="Proteomes" id="UP000092445">
    <property type="component" value="Unassembled WGS sequence"/>
</dbReference>
<dbReference type="Gene3D" id="3.90.1200.10">
    <property type="match status" value="1"/>
</dbReference>
<dbReference type="VEuPathDB" id="VectorBase:GPAI026263"/>
<dbReference type="SMART" id="SM00587">
    <property type="entry name" value="CHK"/>
    <property type="match status" value="1"/>
</dbReference>
<sequence length="431" mass="50652">MSHELRIPKWVNKENFHKMLSQAIEDLEDITFFRASRAMVSGENYSTLILRVQIEMKLKDGTIKKSSFMLKLPHETKEMKEILASLNFFHVENVTYIDIINEMEKMYKDVGIEVKFGAQCYRLPTDSQELYVLLEDLCSSGFRNVNRLNGLDVEHTEFVLRKLALFHAASACRVAKLGPYPEALFIRNLDFEHTRERIQGIYGLLIEAFMNNLQKYKNGEKYREPLLKFYNNVTEWFVNASAMHKKYFNVLNHGDIWTNNILFKYKVDGHVEETYFIDYQNCNYGSPVQDLYVLIISSVHIDVKLKKFDHFIDYYYKHLVENLQLLKYPLVIMSRNQLQEQLKVFGGWSLLTSLFITGIALLEPTDKARIENVIRDTPEGIEFRNLIYSNSRYIQHIEEILPWIYERGFMNPENLLEDLGPSISSKIKKTS</sequence>
<dbReference type="Pfam" id="PF02958">
    <property type="entry name" value="EcKL"/>
    <property type="match status" value="1"/>
</dbReference>
<dbReference type="InterPro" id="IPR015897">
    <property type="entry name" value="CHK_kinase-like"/>
</dbReference>
<reference evidence="3" key="1">
    <citation type="submission" date="2014-03" db="EMBL/GenBank/DDBJ databases">
        <authorList>
            <person name="Aksoy S."/>
            <person name="Warren W."/>
            <person name="Wilson R.K."/>
        </authorList>
    </citation>
    <scope>NUCLEOTIDE SEQUENCE [LARGE SCALE GENOMIC DNA]</scope>
    <source>
        <strain evidence="3">IAEA</strain>
    </source>
</reference>
<accession>A0A1A9ZVE9</accession>